<accession>W1YPM6</accession>
<dbReference type="EMBL" id="AZMM01001563">
    <property type="protein sequence ID" value="ETJ44422.1"/>
    <property type="molecule type" value="Genomic_DNA"/>
</dbReference>
<feature type="non-terminal residue" evidence="1">
    <location>
        <position position="32"/>
    </location>
</feature>
<proteinExistence type="predicted"/>
<evidence type="ECO:0000313" key="1">
    <source>
        <dbReference type="EMBL" id="ETJ44422.1"/>
    </source>
</evidence>
<reference evidence="1" key="1">
    <citation type="submission" date="2013-12" db="EMBL/GenBank/DDBJ databases">
        <title>A Varibaculum cambriense genome reconstructed from a premature infant gut community with otherwise low bacterial novelty that shifts toward anaerobic metabolism during the third week of life.</title>
        <authorList>
            <person name="Brown C.T."/>
            <person name="Sharon I."/>
            <person name="Thomas B.C."/>
            <person name="Castelle C.J."/>
            <person name="Morowitz M.J."/>
            <person name="Banfield J.F."/>
        </authorList>
    </citation>
    <scope>NUCLEOTIDE SEQUENCE</scope>
</reference>
<dbReference type="AlphaFoldDB" id="W1YPM6"/>
<gene>
    <name evidence="1" type="ORF">Q604_UNBC01563G0001</name>
</gene>
<name>W1YPM6_9ZZZZ</name>
<organism evidence="1">
    <name type="scientific">human gut metagenome</name>
    <dbReference type="NCBI Taxonomy" id="408170"/>
    <lineage>
        <taxon>unclassified sequences</taxon>
        <taxon>metagenomes</taxon>
        <taxon>organismal metagenomes</taxon>
    </lineage>
</organism>
<protein>
    <submittedName>
        <fullName evidence="1">Uncharacterized protein</fullName>
    </submittedName>
</protein>
<sequence>MHLVPQVVEAHYHLVAPLEAFGQVDLVALFDL</sequence>
<comment type="caution">
    <text evidence="1">The sequence shown here is derived from an EMBL/GenBank/DDBJ whole genome shotgun (WGS) entry which is preliminary data.</text>
</comment>